<name>A0A101FIU0_9BACT</name>
<dbReference type="Gene3D" id="1.25.40.10">
    <property type="entry name" value="Tetratricopeptide repeat domain"/>
    <property type="match status" value="1"/>
</dbReference>
<dbReference type="EMBL" id="DLVE01000055">
    <property type="protein sequence ID" value="HAA83961.1"/>
    <property type="molecule type" value="Genomic_DNA"/>
</dbReference>
<dbReference type="PANTHER" id="PTHR22726:SF1">
    <property type="entry name" value="METALLOENDOPEPTIDASE OMA1, MITOCHONDRIAL"/>
    <property type="match status" value="1"/>
</dbReference>
<reference evidence="9 10" key="1">
    <citation type="journal article" date="2018" name="Nat. Biotechnol.">
        <title>A standardized bacterial taxonomy based on genome phylogeny substantially revises the tree of life.</title>
        <authorList>
            <person name="Parks D.H."/>
            <person name="Chuvochina M."/>
            <person name="Waite D.W."/>
            <person name="Rinke C."/>
            <person name="Skarshewski A."/>
            <person name="Chaumeil P.A."/>
            <person name="Hugenholtz P."/>
        </authorList>
    </citation>
    <scope>NUCLEOTIDE SEQUENCE [LARGE SCALE GENOMIC DNA]</scope>
    <source>
        <strain evidence="9">UBA12529</strain>
    </source>
</reference>
<evidence type="ECO:0000256" key="2">
    <source>
        <dbReference type="ARBA" id="ARBA00022723"/>
    </source>
</evidence>
<keyword evidence="4 7" id="KW-0862">Zinc</keyword>
<feature type="repeat" description="TPR" evidence="6">
    <location>
        <begin position="379"/>
        <end position="412"/>
    </location>
</feature>
<comment type="cofactor">
    <cofactor evidence="7">
        <name>Zn(2+)</name>
        <dbReference type="ChEBI" id="CHEBI:29105"/>
    </cofactor>
    <text evidence="7">Binds 1 zinc ion per subunit.</text>
</comment>
<dbReference type="Pfam" id="PF14559">
    <property type="entry name" value="TPR_19"/>
    <property type="match status" value="1"/>
</dbReference>
<evidence type="ECO:0000256" key="7">
    <source>
        <dbReference type="RuleBase" id="RU003983"/>
    </source>
</evidence>
<sequence>MIKSTKDIFLKKFLTTIYLFLVLFVSGCANSNRPFLNLIPEEKEIELGNLYVYPAIDEYDGLYPEKMVQEYVSGLGQRLARFSERKLPYKFYVVNSDVVNAFALPGGPVIVTRGLLLTLDKESQLAGVLAHEIGHITAKHHVKMLEKQLALNFLLQIGSLLVPQDLTGEILLKLGAVSASLLQLKFSRDQEKEADYYGFLFAYKAGYSPQGMIEVFEKFKQMEKERPPEWLSTHPLPETRIKEAQNYINTFKPSGAFISDTEKFQKIKNLLVTTKPSYQQVSKGKAEYKKKNLDAAEAYFKEALSLYPQNTVALVYLASIRLEKKDFEGAKTYAIKAVEIDPNFFSAQLIAGISCFKIGELSNSLVYLEKASQLIPFNGISYYYKGRVYETQKQFSLALKNYQKALELGPKQASWYSDCKARYERLRLH</sequence>
<keyword evidence="1 7" id="KW-0645">Protease</keyword>
<evidence type="ECO:0000313" key="9">
    <source>
        <dbReference type="EMBL" id="HAA83961.1"/>
    </source>
</evidence>
<feature type="repeat" description="TPR" evidence="6">
    <location>
        <begin position="277"/>
        <end position="310"/>
    </location>
</feature>
<dbReference type="Gene3D" id="3.30.2010.10">
    <property type="entry name" value="Metalloproteases ('zincins'), catalytic domain"/>
    <property type="match status" value="1"/>
</dbReference>
<protein>
    <submittedName>
        <fullName evidence="9">Peptidase</fullName>
    </submittedName>
</protein>
<feature type="domain" description="Peptidase M48" evidence="8">
    <location>
        <begin position="69"/>
        <end position="246"/>
    </location>
</feature>
<evidence type="ECO:0000313" key="10">
    <source>
        <dbReference type="Proteomes" id="UP000257240"/>
    </source>
</evidence>
<keyword evidence="2" id="KW-0479">Metal-binding</keyword>
<comment type="similarity">
    <text evidence="7">Belongs to the peptidase M48 family.</text>
</comment>
<dbReference type="SMART" id="SM00028">
    <property type="entry name" value="TPR"/>
    <property type="match status" value="4"/>
</dbReference>
<keyword evidence="5 7" id="KW-0482">Metalloprotease</keyword>
<evidence type="ECO:0000256" key="6">
    <source>
        <dbReference type="PROSITE-ProRule" id="PRU00339"/>
    </source>
</evidence>
<dbReference type="PANTHER" id="PTHR22726">
    <property type="entry name" value="METALLOENDOPEPTIDASE OMA1"/>
    <property type="match status" value="1"/>
</dbReference>
<dbReference type="GO" id="GO:0004222">
    <property type="term" value="F:metalloendopeptidase activity"/>
    <property type="evidence" value="ECO:0007669"/>
    <property type="project" value="InterPro"/>
</dbReference>
<dbReference type="InterPro" id="IPR019734">
    <property type="entry name" value="TPR_rpt"/>
</dbReference>
<dbReference type="PROSITE" id="PS51257">
    <property type="entry name" value="PROKAR_LIPOPROTEIN"/>
    <property type="match status" value="1"/>
</dbReference>
<dbReference type="PROSITE" id="PS50005">
    <property type="entry name" value="TPR"/>
    <property type="match status" value="2"/>
</dbReference>
<dbReference type="GO" id="GO:0016020">
    <property type="term" value="C:membrane"/>
    <property type="evidence" value="ECO:0007669"/>
    <property type="project" value="TreeGrafter"/>
</dbReference>
<keyword evidence="6" id="KW-0802">TPR repeat</keyword>
<dbReference type="SUPFAM" id="SSF48452">
    <property type="entry name" value="TPR-like"/>
    <property type="match status" value="1"/>
</dbReference>
<dbReference type="Pfam" id="PF01435">
    <property type="entry name" value="Peptidase_M48"/>
    <property type="match status" value="1"/>
</dbReference>
<dbReference type="AlphaFoldDB" id="A0A101FIU0"/>
<dbReference type="CDD" id="cd07333">
    <property type="entry name" value="M48C_bepA_like"/>
    <property type="match status" value="1"/>
</dbReference>
<dbReference type="InterPro" id="IPR001915">
    <property type="entry name" value="Peptidase_M48"/>
</dbReference>
<organism evidence="9 10">
    <name type="scientific">Thermodesulfobacterium commune</name>
    <dbReference type="NCBI Taxonomy" id="1741"/>
    <lineage>
        <taxon>Bacteria</taxon>
        <taxon>Pseudomonadati</taxon>
        <taxon>Thermodesulfobacteriota</taxon>
        <taxon>Thermodesulfobacteria</taxon>
        <taxon>Thermodesulfobacteriales</taxon>
        <taxon>Thermodesulfobacteriaceae</taxon>
        <taxon>Thermodesulfobacterium</taxon>
    </lineage>
</organism>
<evidence type="ECO:0000256" key="1">
    <source>
        <dbReference type="ARBA" id="ARBA00022670"/>
    </source>
</evidence>
<dbReference type="Pfam" id="PF13181">
    <property type="entry name" value="TPR_8"/>
    <property type="match status" value="1"/>
</dbReference>
<dbReference type="InterPro" id="IPR011990">
    <property type="entry name" value="TPR-like_helical_dom_sf"/>
</dbReference>
<evidence type="ECO:0000256" key="3">
    <source>
        <dbReference type="ARBA" id="ARBA00022801"/>
    </source>
</evidence>
<accession>A0A101FIU0</accession>
<evidence type="ECO:0000256" key="4">
    <source>
        <dbReference type="ARBA" id="ARBA00022833"/>
    </source>
</evidence>
<dbReference type="GO" id="GO:0046872">
    <property type="term" value="F:metal ion binding"/>
    <property type="evidence" value="ECO:0007669"/>
    <property type="project" value="UniProtKB-KW"/>
</dbReference>
<dbReference type="GO" id="GO:0051603">
    <property type="term" value="P:proteolysis involved in protein catabolic process"/>
    <property type="evidence" value="ECO:0007669"/>
    <property type="project" value="TreeGrafter"/>
</dbReference>
<dbReference type="Proteomes" id="UP000257240">
    <property type="component" value="Unassembled WGS sequence"/>
</dbReference>
<evidence type="ECO:0000259" key="8">
    <source>
        <dbReference type="Pfam" id="PF01435"/>
    </source>
</evidence>
<evidence type="ECO:0000256" key="5">
    <source>
        <dbReference type="ARBA" id="ARBA00023049"/>
    </source>
</evidence>
<dbReference type="InterPro" id="IPR051156">
    <property type="entry name" value="Mito/Outer_Membr_Metalloprot"/>
</dbReference>
<comment type="caution">
    <text evidence="9">The sequence shown here is derived from an EMBL/GenBank/DDBJ whole genome shotgun (WGS) entry which is preliminary data.</text>
</comment>
<gene>
    <name evidence="9" type="ORF">DCE01_04170</name>
</gene>
<keyword evidence="3 7" id="KW-0378">Hydrolase</keyword>
<proteinExistence type="inferred from homology"/>